<comment type="caution">
    <text evidence="2">The sequence shown here is derived from an EMBL/GenBank/DDBJ whole genome shotgun (WGS) entry which is preliminary data.</text>
</comment>
<evidence type="ECO:0000313" key="3">
    <source>
        <dbReference type="Proteomes" id="UP000239494"/>
    </source>
</evidence>
<keyword evidence="1" id="KW-0472">Membrane</keyword>
<dbReference type="Pfam" id="PF06182">
    <property type="entry name" value="ABC2_membrane_6"/>
    <property type="match status" value="1"/>
</dbReference>
<dbReference type="EMBL" id="PVTF01000011">
    <property type="protein sequence ID" value="PRY36944.1"/>
    <property type="molecule type" value="Genomic_DNA"/>
</dbReference>
<feature type="transmembrane region" description="Helical" evidence="1">
    <location>
        <begin position="244"/>
        <end position="266"/>
    </location>
</feature>
<dbReference type="PANTHER" id="PTHR36832">
    <property type="entry name" value="SLR1174 PROTEIN-RELATED"/>
    <property type="match status" value="1"/>
</dbReference>
<protein>
    <submittedName>
        <fullName evidence="2">ABC-2 type transport system permease protein</fullName>
    </submittedName>
</protein>
<keyword evidence="1" id="KW-0812">Transmembrane</keyword>
<dbReference type="Proteomes" id="UP000239494">
    <property type="component" value="Unassembled WGS sequence"/>
</dbReference>
<proteinExistence type="predicted"/>
<feature type="transmembrane region" description="Helical" evidence="1">
    <location>
        <begin position="120"/>
        <end position="145"/>
    </location>
</feature>
<keyword evidence="3" id="KW-1185">Reference proteome</keyword>
<dbReference type="RefSeq" id="WP_211304687.1">
    <property type="nucleotide sequence ID" value="NZ_PVTF01000011.1"/>
</dbReference>
<sequence length="278" mass="30497">MTAVRERPVARIRALADFYVQAGKLSAVQQFSYRASNYLFLVGMLAEPVIYLVVWRTIAEAKGGSVGGYTAGSLAAYYILWTLVRNMNLVYAPAGFEWRIASGRMSGRLLLPVHPVHYDLAGFAGAKVVWIVLWLPIAALLTWLFEPALDVGPVQVAVFLVAIWGAFAIRSLFLWALGLVTFWTTRAGALFELYFVVELLLSGRLVPLSLLPGWARAIADHLPFKWTFAFPIDSLVTPQSTARLLGGLGMQALWVAVGAALVAVVWKRAVRRYSGVGA</sequence>
<dbReference type="InterPro" id="IPR010390">
    <property type="entry name" value="ABC-2_transporter-like"/>
</dbReference>
<feature type="transmembrane region" description="Helical" evidence="1">
    <location>
        <begin position="35"/>
        <end position="54"/>
    </location>
</feature>
<feature type="transmembrane region" description="Helical" evidence="1">
    <location>
        <begin position="157"/>
        <end position="183"/>
    </location>
</feature>
<dbReference type="PANTHER" id="PTHR36832:SF1">
    <property type="entry name" value="SLR1174 PROTEIN"/>
    <property type="match status" value="1"/>
</dbReference>
<gene>
    <name evidence="2" type="ORF">CLV43_111316</name>
</gene>
<name>A0A2T0SU58_9PSEU</name>
<evidence type="ECO:0000313" key="2">
    <source>
        <dbReference type="EMBL" id="PRY36944.1"/>
    </source>
</evidence>
<reference evidence="2 3" key="1">
    <citation type="submission" date="2018-03" db="EMBL/GenBank/DDBJ databases">
        <title>Genomic Encyclopedia of Archaeal and Bacterial Type Strains, Phase II (KMG-II): from individual species to whole genera.</title>
        <authorList>
            <person name="Goeker M."/>
        </authorList>
    </citation>
    <scope>NUCLEOTIDE SEQUENCE [LARGE SCALE GENOMIC DNA]</scope>
    <source>
        <strain evidence="2 3">DSM 44720</strain>
    </source>
</reference>
<evidence type="ECO:0000256" key="1">
    <source>
        <dbReference type="SAM" id="Phobius"/>
    </source>
</evidence>
<accession>A0A2T0SU58</accession>
<organism evidence="2 3">
    <name type="scientific">Umezawaea tangerina</name>
    <dbReference type="NCBI Taxonomy" id="84725"/>
    <lineage>
        <taxon>Bacteria</taxon>
        <taxon>Bacillati</taxon>
        <taxon>Actinomycetota</taxon>
        <taxon>Actinomycetes</taxon>
        <taxon>Pseudonocardiales</taxon>
        <taxon>Pseudonocardiaceae</taxon>
        <taxon>Umezawaea</taxon>
    </lineage>
</organism>
<keyword evidence="1" id="KW-1133">Transmembrane helix</keyword>
<dbReference type="AlphaFoldDB" id="A0A2T0SU58"/>